<evidence type="ECO:0000313" key="9">
    <source>
        <dbReference type="Proteomes" id="UP000011116"/>
    </source>
</evidence>
<feature type="transmembrane region" description="Helical" evidence="6">
    <location>
        <begin position="257"/>
        <end position="280"/>
    </location>
</feature>
<reference evidence="8" key="2">
    <citation type="submission" date="2020-10" db="EMBL/GenBank/DDBJ databases">
        <authorList>
            <person name="Scholz U."/>
            <person name="Mascher M."/>
            <person name="Fiebig A."/>
        </authorList>
    </citation>
    <scope>NUCLEOTIDE SEQUENCE [LARGE SCALE GENOMIC DNA]</scope>
    <source>
        <strain evidence="8">cv. Morex</strain>
    </source>
</reference>
<keyword evidence="5 6" id="KW-0472">Membrane</keyword>
<keyword evidence="4 6" id="KW-1133">Transmembrane helix</keyword>
<feature type="transmembrane region" description="Helical" evidence="6">
    <location>
        <begin position="107"/>
        <end position="127"/>
    </location>
</feature>
<dbReference type="PANTHER" id="PTHR22950">
    <property type="entry name" value="AMINO ACID TRANSPORTER"/>
    <property type="match status" value="1"/>
</dbReference>
<proteinExistence type="predicted"/>
<evidence type="ECO:0000256" key="6">
    <source>
        <dbReference type="SAM" id="Phobius"/>
    </source>
</evidence>
<evidence type="ECO:0000313" key="8">
    <source>
        <dbReference type="EnsemblPlants" id="HORVU.MOREX.r3.4HG0341710.1"/>
    </source>
</evidence>
<dbReference type="EnsemblPlants" id="HORVU.MOREX.r3.4HG0341710.1">
    <property type="protein sequence ID" value="HORVU.MOREX.r3.4HG0341710.1"/>
    <property type="gene ID" value="HORVU.MOREX.r3.4HG0341710"/>
</dbReference>
<reference evidence="8" key="3">
    <citation type="submission" date="2022-01" db="UniProtKB">
        <authorList>
            <consortium name="EnsemblPlants"/>
        </authorList>
    </citation>
    <scope>IDENTIFICATION</scope>
    <source>
        <strain evidence="8">subsp. vulgare</strain>
    </source>
</reference>
<feature type="transmembrane region" description="Helical" evidence="6">
    <location>
        <begin position="365"/>
        <end position="388"/>
    </location>
</feature>
<evidence type="ECO:0000256" key="2">
    <source>
        <dbReference type="ARBA" id="ARBA00022692"/>
    </source>
</evidence>
<evidence type="ECO:0000256" key="4">
    <source>
        <dbReference type="ARBA" id="ARBA00022989"/>
    </source>
</evidence>
<feature type="transmembrane region" description="Helical" evidence="6">
    <location>
        <begin position="224"/>
        <end position="245"/>
    </location>
</feature>
<evidence type="ECO:0000256" key="1">
    <source>
        <dbReference type="ARBA" id="ARBA00004141"/>
    </source>
</evidence>
<keyword evidence="2 6" id="KW-0812">Transmembrane</keyword>
<organism evidence="8 9">
    <name type="scientific">Hordeum vulgare subsp. vulgare</name>
    <name type="common">Domesticated barley</name>
    <dbReference type="NCBI Taxonomy" id="112509"/>
    <lineage>
        <taxon>Eukaryota</taxon>
        <taxon>Viridiplantae</taxon>
        <taxon>Streptophyta</taxon>
        <taxon>Embryophyta</taxon>
        <taxon>Tracheophyta</taxon>
        <taxon>Spermatophyta</taxon>
        <taxon>Magnoliopsida</taxon>
        <taxon>Liliopsida</taxon>
        <taxon>Poales</taxon>
        <taxon>Poaceae</taxon>
        <taxon>BOP clade</taxon>
        <taxon>Pooideae</taxon>
        <taxon>Triticodae</taxon>
        <taxon>Triticeae</taxon>
        <taxon>Hordeinae</taxon>
        <taxon>Hordeum</taxon>
    </lineage>
</organism>
<feature type="domain" description="Amino acid transporter transmembrane" evidence="7">
    <location>
        <begin position="162"/>
        <end position="420"/>
    </location>
</feature>
<dbReference type="PANTHER" id="PTHR22950:SF696">
    <property type="entry name" value="AMINO ACID TRANSPORTER TRANSMEMBRANE DOMAIN-CONTAINING PROTEIN"/>
    <property type="match status" value="1"/>
</dbReference>
<feature type="transmembrane region" description="Helical" evidence="6">
    <location>
        <begin position="183"/>
        <end position="212"/>
    </location>
</feature>
<dbReference type="Gramene" id="HORVU.MOREX.r3.4HG0341710.1">
    <property type="protein sequence ID" value="HORVU.MOREX.r3.4HG0341710.1"/>
    <property type="gene ID" value="HORVU.MOREX.r3.4HG0341710"/>
</dbReference>
<feature type="transmembrane region" description="Helical" evidence="6">
    <location>
        <begin position="339"/>
        <end position="359"/>
    </location>
</feature>
<comment type="subcellular location">
    <subcellularLocation>
        <location evidence="1">Membrane</location>
        <topology evidence="1">Multi-pass membrane protein</topology>
    </subcellularLocation>
</comment>
<dbReference type="Pfam" id="PF01490">
    <property type="entry name" value="Aa_trans"/>
    <property type="match status" value="2"/>
</dbReference>
<dbReference type="Proteomes" id="UP000011116">
    <property type="component" value="Chromosome 4H"/>
</dbReference>
<keyword evidence="9" id="KW-1185">Reference proteome</keyword>
<dbReference type="GO" id="GO:0031090">
    <property type="term" value="C:organelle membrane"/>
    <property type="evidence" value="ECO:0007669"/>
    <property type="project" value="UniProtKB-ARBA"/>
</dbReference>
<dbReference type="Gramene" id="HORVU.MOREX.r2.4HG0285180.1">
    <property type="protein sequence ID" value="HORVU.MOREX.r2.4HG0285180.1"/>
    <property type="gene ID" value="HORVU.MOREX.r2.4HG0285180"/>
</dbReference>
<feature type="domain" description="Amino acid transporter transmembrane" evidence="7">
    <location>
        <begin position="75"/>
        <end position="136"/>
    </location>
</feature>
<sequence>MARWWCQLLCPQPNKQVASESMHGARLAAQQLSRGRDACDVEAGKPCQEETAAAGGGRVAAVAATTQQHHSNRPTSTFAQSVINMVGMLIGLGQLSTPYALANGGWASIFLLVGLGIMCAYTAHIIGRCLDEQPGSKTDNIPLVFAGARLHLPWLRLSTTQLLTVIAVLVALPSLWLRNLSSISFLSLVGILMSMVIFVTIVCTAAFTHVGLGRHIPVLRLDKIPAVSGLYMFSYAGHIVFPNIYTAMKDPSSFTKVSVTSFSMVVVLYTALAFVGASLFGPGVSSQVTLSMPPGLVVTKVALWATVLTPVTKYALEFAPFAIQLEHHLPATMGPRARIIIRGSIGSAGLLIILALALSVPYFQYVLSLTGSLISVAISVIFPCAFYLKIRWGRLSRQVVVLNAAMIAVGFVLAVVGTASSAKLLVKSIQNGHVA</sequence>
<name>A0A8I7BBN3_HORVV</name>
<accession>A0A8I7BBN3</accession>
<feature type="transmembrane region" description="Helical" evidence="6">
    <location>
        <begin position="400"/>
        <end position="419"/>
    </location>
</feature>
<evidence type="ECO:0000259" key="7">
    <source>
        <dbReference type="Pfam" id="PF01490"/>
    </source>
</evidence>
<protein>
    <recommendedName>
        <fullName evidence="7">Amino acid transporter transmembrane domain-containing protein</fullName>
    </recommendedName>
</protein>
<evidence type="ECO:0000256" key="3">
    <source>
        <dbReference type="ARBA" id="ARBA00022970"/>
    </source>
</evidence>
<dbReference type="GO" id="GO:0016020">
    <property type="term" value="C:membrane"/>
    <property type="evidence" value="ECO:0000318"/>
    <property type="project" value="GO_Central"/>
</dbReference>
<dbReference type="GO" id="GO:0003333">
    <property type="term" value="P:amino acid transmembrane transport"/>
    <property type="evidence" value="ECO:0000318"/>
    <property type="project" value="GO_Central"/>
</dbReference>
<reference evidence="9" key="1">
    <citation type="journal article" date="2012" name="Nature">
        <title>A physical, genetic and functional sequence assembly of the barley genome.</title>
        <authorList>
            <consortium name="The International Barley Genome Sequencing Consortium"/>
            <person name="Mayer K.F."/>
            <person name="Waugh R."/>
            <person name="Brown J.W."/>
            <person name="Schulman A."/>
            <person name="Langridge P."/>
            <person name="Platzer M."/>
            <person name="Fincher G.B."/>
            <person name="Muehlbauer G.J."/>
            <person name="Sato K."/>
            <person name="Close T.J."/>
            <person name="Wise R.P."/>
            <person name="Stein N."/>
        </authorList>
    </citation>
    <scope>NUCLEOTIDE SEQUENCE [LARGE SCALE GENOMIC DNA]</scope>
    <source>
        <strain evidence="9">cv. Morex</strain>
    </source>
</reference>
<dbReference type="AlphaFoldDB" id="A0A8I7BBN3"/>
<dbReference type="InterPro" id="IPR013057">
    <property type="entry name" value="AA_transpt_TM"/>
</dbReference>
<keyword evidence="3" id="KW-0813">Transport</keyword>
<keyword evidence="3" id="KW-0029">Amino-acid transport</keyword>
<evidence type="ECO:0000256" key="5">
    <source>
        <dbReference type="ARBA" id="ARBA00023136"/>
    </source>
</evidence>
<feature type="transmembrane region" description="Helical" evidence="6">
    <location>
        <begin position="159"/>
        <end position="177"/>
    </location>
</feature>
<dbReference type="GO" id="GO:0015171">
    <property type="term" value="F:amino acid transmembrane transporter activity"/>
    <property type="evidence" value="ECO:0000318"/>
    <property type="project" value="GO_Central"/>
</dbReference>